<dbReference type="RefSeq" id="XP_018699577.1">
    <property type="nucleotide sequence ID" value="XM_018853239.1"/>
</dbReference>
<dbReference type="GeneID" id="30025930"/>
<dbReference type="AlphaFoldDB" id="A0A167EVF4"/>
<proteinExistence type="predicted"/>
<keyword evidence="3" id="KW-1185">Reference proteome</keyword>
<dbReference type="Proteomes" id="UP000076744">
    <property type="component" value="Unassembled WGS sequence"/>
</dbReference>
<evidence type="ECO:0000313" key="2">
    <source>
        <dbReference type="EMBL" id="OAA44444.1"/>
    </source>
</evidence>
<evidence type="ECO:0000256" key="1">
    <source>
        <dbReference type="SAM" id="MobiDB-lite"/>
    </source>
</evidence>
<feature type="region of interest" description="Disordered" evidence="1">
    <location>
        <begin position="270"/>
        <end position="296"/>
    </location>
</feature>
<gene>
    <name evidence="2" type="ORF">ISF_09638</name>
</gene>
<sequence length="580" mass="66327">MSFTITILHPSKETLKYSERVYKTDNWRATQYSCSRKLDDNGGGVDTLTPKYKGTRSLQKTAVAYLLSFNFEITSKPYQDIIFRPPEDTTTQLQHAVTFPRIVQHLGAVFKDPLAILRFLAKEGGFLGGSEALQVFVSGATDENSDMDFYIDRASVVEMMLLLAKSGVFWLESAADEVDEALKSGYCYISNQLLRYIALNEEKGEHSILQRNLYHFFKAARSQGMIDEQAELAAAKYVATDGTTHYIIESCILQISERKIEIEEAIKGTKTPSHVGKDETCPDRLPSPLSETSEDDSTNMGYGGGMLVVNGTIQTQNGTIKRVQLITNRYYGNKSSVFEILMRFWGSHIQCFIGGWCAGHTLYRSAKSRKMHLWRLQAQNPQSVGKAMKKYRQRGFVDAQESHPHWRNLFDEHSYFIDFSHEVLKVQANQNWWLNELYFRRLYNMTVNEIIDRESEAEASDNDELWLTNRRANLVSIQWQNVRGCTHYPRSTLFAEESPDRLHPITQPPVQVFYNASSCTPRDHVCLRKLIVAAQLYYTVCPGSCVFSIHRNVRRAIDKIDQFPQSSLPAGDAFRFRQIL</sequence>
<comment type="caution">
    <text evidence="2">The sequence shown here is derived from an EMBL/GenBank/DDBJ whole genome shotgun (WGS) entry which is preliminary data.</text>
</comment>
<name>A0A167EVF4_CORFA</name>
<dbReference type="EMBL" id="AZHB01000060">
    <property type="protein sequence ID" value="OAA44444.1"/>
    <property type="molecule type" value="Genomic_DNA"/>
</dbReference>
<dbReference type="OrthoDB" id="4883757at2759"/>
<accession>A0A167EVF4</accession>
<protein>
    <submittedName>
        <fullName evidence="2">Uncharacterized protein</fullName>
    </submittedName>
</protein>
<dbReference type="STRING" id="1081104.A0A167EVF4"/>
<evidence type="ECO:0000313" key="3">
    <source>
        <dbReference type="Proteomes" id="UP000076744"/>
    </source>
</evidence>
<organism evidence="2 3">
    <name type="scientific">Cordyceps fumosorosea (strain ARSEF 2679)</name>
    <name type="common">Isaria fumosorosea</name>
    <dbReference type="NCBI Taxonomy" id="1081104"/>
    <lineage>
        <taxon>Eukaryota</taxon>
        <taxon>Fungi</taxon>
        <taxon>Dikarya</taxon>
        <taxon>Ascomycota</taxon>
        <taxon>Pezizomycotina</taxon>
        <taxon>Sordariomycetes</taxon>
        <taxon>Hypocreomycetidae</taxon>
        <taxon>Hypocreales</taxon>
        <taxon>Cordycipitaceae</taxon>
        <taxon>Cordyceps</taxon>
    </lineage>
</organism>
<reference evidence="2 3" key="1">
    <citation type="journal article" date="2016" name="Genome Biol. Evol.">
        <title>Divergent and convergent evolution of fungal pathogenicity.</title>
        <authorList>
            <person name="Shang Y."/>
            <person name="Xiao G."/>
            <person name="Zheng P."/>
            <person name="Cen K."/>
            <person name="Zhan S."/>
            <person name="Wang C."/>
        </authorList>
    </citation>
    <scope>NUCLEOTIDE SEQUENCE [LARGE SCALE GENOMIC DNA]</scope>
    <source>
        <strain evidence="2 3">ARSEF 2679</strain>
    </source>
</reference>